<feature type="chain" id="PRO_5004633474" description="DUF4835 domain-containing protein" evidence="1">
    <location>
        <begin position="28"/>
        <end position="308"/>
    </location>
</feature>
<dbReference type="Pfam" id="PF16119">
    <property type="entry name" value="DUF4835"/>
    <property type="match status" value="1"/>
</dbReference>
<protein>
    <recommendedName>
        <fullName evidence="4">DUF4835 domain-containing protein</fullName>
    </recommendedName>
</protein>
<dbReference type="AlphaFoldDB" id="U2QLM9"/>
<evidence type="ECO:0000313" key="3">
    <source>
        <dbReference type="Proteomes" id="UP000016648"/>
    </source>
</evidence>
<feature type="signal peptide" evidence="1">
    <location>
        <begin position="1"/>
        <end position="27"/>
    </location>
</feature>
<evidence type="ECO:0000256" key="1">
    <source>
        <dbReference type="SAM" id="SignalP"/>
    </source>
</evidence>
<dbReference type="PATRIC" id="fig|1115809.3.peg.893"/>
<keyword evidence="1" id="KW-0732">Signal</keyword>
<reference evidence="2 3" key="1">
    <citation type="submission" date="2013-08" db="EMBL/GenBank/DDBJ databases">
        <authorList>
            <person name="Durkin A.S."/>
            <person name="Haft D.R."/>
            <person name="McCorrison J."/>
            <person name="Torralba M."/>
            <person name="Gillis M."/>
            <person name="Haft D.H."/>
            <person name="Methe B."/>
            <person name="Sutton G."/>
            <person name="Nelson K.E."/>
        </authorList>
    </citation>
    <scope>NUCLEOTIDE SEQUENCE [LARGE SCALE GENOMIC DNA]</scope>
    <source>
        <strain evidence="2 3">F0067</strain>
    </source>
</reference>
<sequence>MGRLKATYRLRAFYMLLCCLACPPCHAQELQAKVVVNHAQIQGTDATVFDELQKQMAQFLNDRKWTALHFEDHERIPCSFAITVTQYDKGSNLFSCKALIQANRPVYGTAYTTTLYHNTDNDFNFEYAQFDQLNFNPQNIDNQLTAMLAYYAYLIIGIDLDSFSPMGGGDCLMSCMTIANNAQNLNFAGWKSFSDRRNRFAIINDYLDEGLRPLRQLQYDYHRTGLDIMAENASRGRANITDALQNDLKKCHDDKPLSLWPQIWTDFKRDELVNIYQGQGSSKEKEAVHDILLTINASQNNAWEKITR</sequence>
<organism evidence="2 3">
    <name type="scientific">Segatella baroniae F0067</name>
    <dbReference type="NCBI Taxonomy" id="1115809"/>
    <lineage>
        <taxon>Bacteria</taxon>
        <taxon>Pseudomonadati</taxon>
        <taxon>Bacteroidota</taxon>
        <taxon>Bacteroidia</taxon>
        <taxon>Bacteroidales</taxon>
        <taxon>Prevotellaceae</taxon>
        <taxon>Segatella</taxon>
    </lineage>
</organism>
<evidence type="ECO:0000313" key="2">
    <source>
        <dbReference type="EMBL" id="ERK39707.1"/>
    </source>
</evidence>
<keyword evidence="3" id="KW-1185">Reference proteome</keyword>
<dbReference type="EMBL" id="AWEY01000009">
    <property type="protein sequence ID" value="ERK39707.1"/>
    <property type="molecule type" value="Genomic_DNA"/>
</dbReference>
<gene>
    <name evidence="2" type="ORF">HMPREF9135_2202</name>
</gene>
<dbReference type="InterPro" id="IPR032274">
    <property type="entry name" value="DUF4835"/>
</dbReference>
<proteinExistence type="predicted"/>
<evidence type="ECO:0008006" key="4">
    <source>
        <dbReference type="Google" id="ProtNLM"/>
    </source>
</evidence>
<name>U2QLM9_9BACT</name>
<accession>U2QLM9</accession>
<comment type="caution">
    <text evidence="2">The sequence shown here is derived from an EMBL/GenBank/DDBJ whole genome shotgun (WGS) entry which is preliminary data.</text>
</comment>
<dbReference type="Proteomes" id="UP000016648">
    <property type="component" value="Unassembled WGS sequence"/>
</dbReference>